<evidence type="ECO:0000256" key="9">
    <source>
        <dbReference type="ARBA" id="ARBA00023200"/>
    </source>
</evidence>
<dbReference type="GO" id="GO:0004674">
    <property type="term" value="F:protein serine/threonine kinase activity"/>
    <property type="evidence" value="ECO:0007669"/>
    <property type="project" value="UniProtKB-KW"/>
</dbReference>
<proteinExistence type="predicted"/>
<dbReference type="InterPro" id="IPR011009">
    <property type="entry name" value="Kinase-like_dom_sf"/>
</dbReference>
<dbReference type="PROSITE" id="PS50011">
    <property type="entry name" value="PROTEIN_KINASE_DOM"/>
    <property type="match status" value="1"/>
</dbReference>
<dbReference type="InterPro" id="IPR051138">
    <property type="entry name" value="PIM_Ser/Thr_kinase"/>
</dbReference>
<evidence type="ECO:0000256" key="2">
    <source>
        <dbReference type="ARBA" id="ARBA00012513"/>
    </source>
</evidence>
<feature type="binding site" evidence="12">
    <location>
        <position position="100"/>
    </location>
    <ligand>
        <name>ATP</name>
        <dbReference type="ChEBI" id="CHEBI:30616"/>
    </ligand>
</feature>
<evidence type="ECO:0000256" key="7">
    <source>
        <dbReference type="ARBA" id="ARBA00022777"/>
    </source>
</evidence>
<evidence type="ECO:0000256" key="11">
    <source>
        <dbReference type="ARBA" id="ARBA00048679"/>
    </source>
</evidence>
<evidence type="ECO:0000256" key="1">
    <source>
        <dbReference type="ARBA" id="ARBA00004192"/>
    </source>
</evidence>
<feature type="region of interest" description="Disordered" evidence="13">
    <location>
        <begin position="359"/>
        <end position="397"/>
    </location>
</feature>
<keyword evidence="4" id="KW-0723">Serine/threonine-protein kinase</keyword>
<dbReference type="Gene3D" id="3.30.200.20">
    <property type="entry name" value="Phosphorylase Kinase, domain 1"/>
    <property type="match status" value="1"/>
</dbReference>
<feature type="region of interest" description="Disordered" evidence="13">
    <location>
        <begin position="603"/>
        <end position="633"/>
    </location>
</feature>
<evidence type="ECO:0000259" key="14">
    <source>
        <dbReference type="PROSITE" id="PS50011"/>
    </source>
</evidence>
<reference evidence="15" key="1">
    <citation type="submission" date="2022-01" db="EMBL/GenBank/DDBJ databases">
        <title>Genome Sequence Resource for Two Populations of Ditylenchus destructor, the Migratory Endoparasitic Phytonematode.</title>
        <authorList>
            <person name="Zhang H."/>
            <person name="Lin R."/>
            <person name="Xie B."/>
        </authorList>
    </citation>
    <scope>NUCLEOTIDE SEQUENCE</scope>
    <source>
        <strain evidence="15">BazhouSP</strain>
    </source>
</reference>
<evidence type="ECO:0000256" key="12">
    <source>
        <dbReference type="PROSITE-ProRule" id="PRU10141"/>
    </source>
</evidence>
<dbReference type="InterPro" id="IPR017441">
    <property type="entry name" value="Protein_kinase_ATP_BS"/>
</dbReference>
<keyword evidence="8 12" id="KW-0067">ATP-binding</keyword>
<dbReference type="PROSITE" id="PS00107">
    <property type="entry name" value="PROTEIN_KINASE_ATP"/>
    <property type="match status" value="1"/>
</dbReference>
<dbReference type="Pfam" id="PF00069">
    <property type="entry name" value="Pkinase"/>
    <property type="match status" value="1"/>
</dbReference>
<dbReference type="PANTHER" id="PTHR22984:SF25">
    <property type="entry name" value="PROTEIN KINASE DOMAIN-CONTAINING PROTEIN"/>
    <property type="match status" value="1"/>
</dbReference>
<evidence type="ECO:0000313" key="15">
    <source>
        <dbReference type="EMBL" id="KAI1708071.1"/>
    </source>
</evidence>
<keyword evidence="6 12" id="KW-0547">Nucleotide-binding</keyword>
<dbReference type="Proteomes" id="UP001201812">
    <property type="component" value="Unassembled WGS sequence"/>
</dbReference>
<keyword evidence="5" id="KW-0808">Transferase</keyword>
<dbReference type="InterPro" id="IPR000719">
    <property type="entry name" value="Prot_kinase_dom"/>
</dbReference>
<evidence type="ECO:0000256" key="6">
    <source>
        <dbReference type="ARBA" id="ARBA00022741"/>
    </source>
</evidence>
<evidence type="ECO:0000256" key="5">
    <source>
        <dbReference type="ARBA" id="ARBA00022679"/>
    </source>
</evidence>
<comment type="catalytic activity">
    <reaction evidence="10">
        <text>L-threonyl-[protein] + ATP = O-phospho-L-threonyl-[protein] + ADP + H(+)</text>
        <dbReference type="Rhea" id="RHEA:46608"/>
        <dbReference type="Rhea" id="RHEA-COMP:11060"/>
        <dbReference type="Rhea" id="RHEA-COMP:11605"/>
        <dbReference type="ChEBI" id="CHEBI:15378"/>
        <dbReference type="ChEBI" id="CHEBI:30013"/>
        <dbReference type="ChEBI" id="CHEBI:30616"/>
        <dbReference type="ChEBI" id="CHEBI:61977"/>
        <dbReference type="ChEBI" id="CHEBI:456216"/>
        <dbReference type="EC" id="2.7.11.1"/>
    </reaction>
</comment>
<dbReference type="GO" id="GO:0005737">
    <property type="term" value="C:cytoplasm"/>
    <property type="evidence" value="ECO:0007669"/>
    <property type="project" value="TreeGrafter"/>
</dbReference>
<evidence type="ECO:0000313" key="16">
    <source>
        <dbReference type="Proteomes" id="UP001201812"/>
    </source>
</evidence>
<dbReference type="SMART" id="SM00220">
    <property type="entry name" value="S_TKc"/>
    <property type="match status" value="1"/>
</dbReference>
<protein>
    <recommendedName>
        <fullName evidence="3">Serine/threonine-protein kinase 1</fullName>
        <ecNumber evidence="2">2.7.11.1</ecNumber>
    </recommendedName>
</protein>
<keyword evidence="9" id="KW-1035">Host cytoplasm</keyword>
<evidence type="ECO:0000256" key="13">
    <source>
        <dbReference type="SAM" id="MobiDB-lite"/>
    </source>
</evidence>
<evidence type="ECO:0000256" key="4">
    <source>
        <dbReference type="ARBA" id="ARBA00022527"/>
    </source>
</evidence>
<dbReference type="PROSITE" id="PS00108">
    <property type="entry name" value="PROTEIN_KINASE_ST"/>
    <property type="match status" value="1"/>
</dbReference>
<evidence type="ECO:0000256" key="8">
    <source>
        <dbReference type="ARBA" id="ARBA00022840"/>
    </source>
</evidence>
<dbReference type="SUPFAM" id="SSF56112">
    <property type="entry name" value="Protein kinase-like (PK-like)"/>
    <property type="match status" value="1"/>
</dbReference>
<keyword evidence="16" id="KW-1185">Reference proteome</keyword>
<dbReference type="GO" id="GO:0030430">
    <property type="term" value="C:host cell cytoplasm"/>
    <property type="evidence" value="ECO:0007669"/>
    <property type="project" value="UniProtKB-SubCell"/>
</dbReference>
<feature type="compositionally biased region" description="Basic residues" evidence="13">
    <location>
        <begin position="701"/>
        <end position="715"/>
    </location>
</feature>
<accession>A0AAD4R407</accession>
<name>A0AAD4R407_9BILA</name>
<dbReference type="AlphaFoldDB" id="A0AAD4R407"/>
<evidence type="ECO:0000256" key="10">
    <source>
        <dbReference type="ARBA" id="ARBA00047899"/>
    </source>
</evidence>
<organism evidence="15 16">
    <name type="scientific">Ditylenchus destructor</name>
    <dbReference type="NCBI Taxonomy" id="166010"/>
    <lineage>
        <taxon>Eukaryota</taxon>
        <taxon>Metazoa</taxon>
        <taxon>Ecdysozoa</taxon>
        <taxon>Nematoda</taxon>
        <taxon>Chromadorea</taxon>
        <taxon>Rhabditida</taxon>
        <taxon>Tylenchina</taxon>
        <taxon>Tylenchomorpha</taxon>
        <taxon>Sphaerularioidea</taxon>
        <taxon>Anguinidae</taxon>
        <taxon>Anguininae</taxon>
        <taxon>Ditylenchus</taxon>
    </lineage>
</organism>
<dbReference type="InterPro" id="IPR008271">
    <property type="entry name" value="Ser/Thr_kinase_AS"/>
</dbReference>
<comment type="subcellular location">
    <subcellularLocation>
        <location evidence="1">Host cytoplasm</location>
    </subcellularLocation>
</comment>
<feature type="compositionally biased region" description="Acidic residues" evidence="13">
    <location>
        <begin position="386"/>
        <end position="396"/>
    </location>
</feature>
<sequence length="873" mass="98438">MKTFYSFIICTNFKGTKVEHEIFMRGFGINLRPPTEEMIKRKIQDLTICLTYNLSCLHSQEHSMKTFRREYKLCEEIGRGGFGIVYKGFRIRDNKPVAVKYVQHKHVRQWTLTEAYGQQLVPSEICHLEECLEIPGVVNLVDWFAGPKGFMIVMERPEHFMDLFDVISVYGRLDETVARTFFLQIVDTVIDMYQKHSLIHRDIKDENVIVDLDTGEIKLVDFGAADFLERAKKKEFQGTKSYCPPEWFKRKCYLPLESTVWSLGILLHILVTGNTPYKNEIQICMGRLKFPDYVSQDCQELIKLCLSQTPEKRIKLEDVRSHIWTTKKFSLLHRTESSCSTLISRYSSQKPFQKILKRRSIKRNQGRKRDSQAASGCVTDLSGSSDSEDSGDDTYSEVECSYRQATPSRDKGSTEPKPITVPQRVLDEQARLLERLKEETRAKACATYAKMEHHCPSSHHSENNVQPGNFSASFSSNASSSNATYNTSYNHGLEDLTSGFCSTYSGFETADNASGLGESWSSSLYSLGNEFAGMSASGSAGNNSKYTDLALWESAMIGSDSSQYFSAVSAASSIIITGRKPSLLNPLEEVDVIDVGYDERNERTPMGKFEEDDERTVRVDTPMDPTEETGTPDIQIFTHSSPSLSSSDSEMVTIYEKTAARLCKLSPSKNVCEKVSPSSSGKCSQISTQSTPMAVVMRNEYRRKQKKRCSRRSRSARLSGGGTAAMSQLLDSGSSTSSSENEDTLCERKWRSRARPISAPIASKESMSMKKTSVGSDCMDKNNNMGCIQRLSPNPTNRIRSGRRYRNVRNLRQQQKQVRIQDGLPPMRSLSLGSTRAPCEFYMSNRRCDFGIDSAPNGIGLLERLERQLREVA</sequence>
<dbReference type="Gene3D" id="1.10.510.10">
    <property type="entry name" value="Transferase(Phosphotransferase) domain 1"/>
    <property type="match status" value="1"/>
</dbReference>
<feature type="region of interest" description="Disordered" evidence="13">
    <location>
        <begin position="402"/>
        <end position="421"/>
    </location>
</feature>
<comment type="catalytic activity">
    <reaction evidence="11">
        <text>L-seryl-[protein] + ATP = O-phospho-L-seryl-[protein] + ADP + H(+)</text>
        <dbReference type="Rhea" id="RHEA:17989"/>
        <dbReference type="Rhea" id="RHEA-COMP:9863"/>
        <dbReference type="Rhea" id="RHEA-COMP:11604"/>
        <dbReference type="ChEBI" id="CHEBI:15378"/>
        <dbReference type="ChEBI" id="CHEBI:29999"/>
        <dbReference type="ChEBI" id="CHEBI:30616"/>
        <dbReference type="ChEBI" id="CHEBI:83421"/>
        <dbReference type="ChEBI" id="CHEBI:456216"/>
        <dbReference type="EC" id="2.7.11.1"/>
    </reaction>
</comment>
<dbReference type="EMBL" id="JAKKPZ010000037">
    <property type="protein sequence ID" value="KAI1708071.1"/>
    <property type="molecule type" value="Genomic_DNA"/>
</dbReference>
<evidence type="ECO:0000256" key="3">
    <source>
        <dbReference type="ARBA" id="ARBA00016885"/>
    </source>
</evidence>
<dbReference type="EC" id="2.7.11.1" evidence="2"/>
<dbReference type="GO" id="GO:0005524">
    <property type="term" value="F:ATP binding"/>
    <property type="evidence" value="ECO:0007669"/>
    <property type="project" value="UniProtKB-UniRule"/>
</dbReference>
<keyword evidence="7 15" id="KW-0418">Kinase</keyword>
<feature type="region of interest" description="Disordered" evidence="13">
    <location>
        <begin position="698"/>
        <end position="747"/>
    </location>
</feature>
<comment type="caution">
    <text evidence="15">The sequence shown here is derived from an EMBL/GenBank/DDBJ whole genome shotgun (WGS) entry which is preliminary data.</text>
</comment>
<feature type="domain" description="Protein kinase" evidence="14">
    <location>
        <begin position="71"/>
        <end position="325"/>
    </location>
</feature>
<dbReference type="PANTHER" id="PTHR22984">
    <property type="entry name" value="SERINE/THREONINE-PROTEIN KINASE PIM"/>
    <property type="match status" value="1"/>
</dbReference>
<gene>
    <name evidence="15" type="ORF">DdX_12016</name>
</gene>
<dbReference type="FunFam" id="3.30.200.20:FF:000547">
    <property type="entry name" value="Serine/threonine-protein kinase prk-2"/>
    <property type="match status" value="1"/>
</dbReference>